<dbReference type="EC" id="1.2.1.3" evidence="3"/>
<dbReference type="InterPro" id="IPR029510">
    <property type="entry name" value="Ald_DH_CS_GLU"/>
</dbReference>
<dbReference type="GO" id="GO:0004029">
    <property type="term" value="F:aldehyde dehydrogenase (NAD+) activity"/>
    <property type="evidence" value="ECO:0007669"/>
    <property type="project" value="UniProtKB-EC"/>
</dbReference>
<dbReference type="InterPro" id="IPR016161">
    <property type="entry name" value="Ald_DH/histidinol_DH"/>
</dbReference>
<dbReference type="InterPro" id="IPR044086">
    <property type="entry name" value="LUC3-like"/>
</dbReference>
<dbReference type="InterPro" id="IPR015590">
    <property type="entry name" value="Aldehyde_DH_dom"/>
</dbReference>
<dbReference type="CDD" id="cd07106">
    <property type="entry name" value="ALDH_AldA-AAD23400"/>
    <property type="match status" value="1"/>
</dbReference>
<dbReference type="AlphaFoldDB" id="A0A2K3QEH5"/>
<sequence>MSLVAFDTFANVIDGKLVSTTSARHGINPATLEPLPPVPVSTREAVRDAVAAARRAASAWAEVPLEDRQQRVVRFADALAGHTDAFATMLTLEQGKPVGNRLPDKRREGDLSGARAEVGQAVRILKGAAALPLPEQVIEDTERRRVVTRYLPVATVKLGAALVAGNPIIMKPSPFTPYCGLKLAELAQHFFPPGIVQALSGDDSLGPWLTADPGVDKVSFTGSTATGIKVMQSCAQTLKRVTLELGGNDPAIICPDVDIATVAPKVAHLALYNSGQVCIAIKRVYVHASIYQDFVAAMVRHVKSLVVGDGMDPASVLGPVQNVMQYQKLKNMVATIESDKLKVSAGDLQDTFPDRKGYFVNPVVVDDPPDDSEIVAEEPFGPVFPVMQWHAEEEVIRRANSSSAGLGASVWSNDADQASRIARQLQAGNVWINCHLELQPNATFGGHKQSGIGSELGLEGLKAYCNVQTVYHDKGGSSRL</sequence>
<dbReference type="Pfam" id="PF00171">
    <property type="entry name" value="Aldedh"/>
    <property type="match status" value="1"/>
</dbReference>
<dbReference type="InterPro" id="IPR016162">
    <property type="entry name" value="Ald_DH_N"/>
</dbReference>
<feature type="active site" evidence="5">
    <location>
        <position position="244"/>
    </location>
</feature>
<dbReference type="OrthoDB" id="310895at2759"/>
<gene>
    <name evidence="8" type="ORF">TCAP_04119</name>
</gene>
<keyword evidence="9" id="KW-1185">Reference proteome</keyword>
<dbReference type="STRING" id="45235.A0A2K3QEH5"/>
<dbReference type="Gene3D" id="3.40.605.10">
    <property type="entry name" value="Aldehyde Dehydrogenase, Chain A, domain 1"/>
    <property type="match status" value="1"/>
</dbReference>
<dbReference type="Proteomes" id="UP000236621">
    <property type="component" value="Unassembled WGS sequence"/>
</dbReference>
<dbReference type="Gene3D" id="3.40.309.10">
    <property type="entry name" value="Aldehyde Dehydrogenase, Chain A, domain 2"/>
    <property type="match status" value="1"/>
</dbReference>
<evidence type="ECO:0000259" key="7">
    <source>
        <dbReference type="Pfam" id="PF00171"/>
    </source>
</evidence>
<accession>A0A2K3QEH5</accession>
<keyword evidence="2 6" id="KW-0560">Oxidoreductase</keyword>
<evidence type="ECO:0000256" key="1">
    <source>
        <dbReference type="ARBA" id="ARBA00009986"/>
    </source>
</evidence>
<reference evidence="8 9" key="1">
    <citation type="submission" date="2017-08" db="EMBL/GenBank/DDBJ databases">
        <title>Harnessing the power of phylogenomics to disentangle the directionality and signatures of interkingdom host jumping in the parasitic fungal genus Tolypocladium.</title>
        <authorList>
            <person name="Quandt C.A."/>
            <person name="Patterson W."/>
            <person name="Spatafora J.W."/>
        </authorList>
    </citation>
    <scope>NUCLEOTIDE SEQUENCE [LARGE SCALE GENOMIC DNA]</scope>
    <source>
        <strain evidence="8 9">CBS 113982</strain>
    </source>
</reference>
<dbReference type="PANTHER" id="PTHR11699">
    <property type="entry name" value="ALDEHYDE DEHYDROGENASE-RELATED"/>
    <property type="match status" value="1"/>
</dbReference>
<evidence type="ECO:0000256" key="6">
    <source>
        <dbReference type="RuleBase" id="RU003345"/>
    </source>
</evidence>
<dbReference type="FunFam" id="3.40.309.10:FF:000009">
    <property type="entry name" value="Aldehyde dehydrogenase A"/>
    <property type="match status" value="1"/>
</dbReference>
<evidence type="ECO:0000313" key="8">
    <source>
        <dbReference type="EMBL" id="PNY25946.1"/>
    </source>
</evidence>
<dbReference type="InterPro" id="IPR016163">
    <property type="entry name" value="Ald_DH_C"/>
</dbReference>
<name>A0A2K3QEH5_9HYPO</name>
<protein>
    <recommendedName>
        <fullName evidence="3">aldehyde dehydrogenase (NAD(+))</fullName>
        <ecNumber evidence="3">1.2.1.3</ecNumber>
    </recommendedName>
</protein>
<dbReference type="InterPro" id="IPR016160">
    <property type="entry name" value="Ald_DH_CS_CYS"/>
</dbReference>
<proteinExistence type="inferred from homology"/>
<dbReference type="PROSITE" id="PS00070">
    <property type="entry name" value="ALDEHYDE_DEHYDR_CYS"/>
    <property type="match status" value="1"/>
</dbReference>
<evidence type="ECO:0000256" key="5">
    <source>
        <dbReference type="PROSITE-ProRule" id="PRU10007"/>
    </source>
</evidence>
<comment type="caution">
    <text evidence="8">The sequence shown here is derived from an EMBL/GenBank/DDBJ whole genome shotgun (WGS) entry which is preliminary data.</text>
</comment>
<evidence type="ECO:0000313" key="9">
    <source>
        <dbReference type="Proteomes" id="UP000236621"/>
    </source>
</evidence>
<dbReference type="SUPFAM" id="SSF53720">
    <property type="entry name" value="ALDH-like"/>
    <property type="match status" value="1"/>
</dbReference>
<evidence type="ECO:0000256" key="2">
    <source>
        <dbReference type="ARBA" id="ARBA00023002"/>
    </source>
</evidence>
<organism evidence="8 9">
    <name type="scientific">Tolypocladium capitatum</name>
    <dbReference type="NCBI Taxonomy" id="45235"/>
    <lineage>
        <taxon>Eukaryota</taxon>
        <taxon>Fungi</taxon>
        <taxon>Dikarya</taxon>
        <taxon>Ascomycota</taxon>
        <taxon>Pezizomycotina</taxon>
        <taxon>Sordariomycetes</taxon>
        <taxon>Hypocreomycetidae</taxon>
        <taxon>Hypocreales</taxon>
        <taxon>Ophiocordycipitaceae</taxon>
        <taxon>Tolypocladium</taxon>
    </lineage>
</organism>
<feature type="domain" description="Aldehyde dehydrogenase" evidence="7">
    <location>
        <begin position="25"/>
        <end position="470"/>
    </location>
</feature>
<evidence type="ECO:0000256" key="3">
    <source>
        <dbReference type="ARBA" id="ARBA00024226"/>
    </source>
</evidence>
<dbReference type="PROSITE" id="PS00687">
    <property type="entry name" value="ALDEHYDE_DEHYDR_GLU"/>
    <property type="match status" value="1"/>
</dbReference>
<dbReference type="EMBL" id="NRSZ01000639">
    <property type="protein sequence ID" value="PNY25946.1"/>
    <property type="molecule type" value="Genomic_DNA"/>
</dbReference>
<comment type="similarity">
    <text evidence="1 6">Belongs to the aldehyde dehydrogenase family.</text>
</comment>
<comment type="catalytic activity">
    <reaction evidence="4">
        <text>an aldehyde + NAD(+) + H2O = a carboxylate + NADH + 2 H(+)</text>
        <dbReference type="Rhea" id="RHEA:16185"/>
        <dbReference type="ChEBI" id="CHEBI:15377"/>
        <dbReference type="ChEBI" id="CHEBI:15378"/>
        <dbReference type="ChEBI" id="CHEBI:17478"/>
        <dbReference type="ChEBI" id="CHEBI:29067"/>
        <dbReference type="ChEBI" id="CHEBI:57540"/>
        <dbReference type="ChEBI" id="CHEBI:57945"/>
        <dbReference type="EC" id="1.2.1.3"/>
    </reaction>
</comment>
<evidence type="ECO:0000256" key="4">
    <source>
        <dbReference type="ARBA" id="ARBA00049194"/>
    </source>
</evidence>